<dbReference type="Pfam" id="PF24312">
    <property type="entry name" value="Ig-like_POM152"/>
    <property type="match status" value="2"/>
</dbReference>
<dbReference type="InterPro" id="IPR037701">
    <property type="entry name" value="Pom152"/>
</dbReference>
<evidence type="ECO:0000256" key="1">
    <source>
        <dbReference type="SAM" id="Phobius"/>
    </source>
</evidence>
<protein>
    <recommendedName>
        <fullName evidence="9">Nucleoporin Pom152</fullName>
    </recommendedName>
</protein>
<dbReference type="PANTHER" id="PTHR28206:SF1">
    <property type="entry name" value="NUCLEOPORIN POM152"/>
    <property type="match status" value="1"/>
</dbReference>
<organism evidence="7 8">
    <name type="scientific">Rhizoclosmatium globosum</name>
    <dbReference type="NCBI Taxonomy" id="329046"/>
    <lineage>
        <taxon>Eukaryota</taxon>
        <taxon>Fungi</taxon>
        <taxon>Fungi incertae sedis</taxon>
        <taxon>Chytridiomycota</taxon>
        <taxon>Chytridiomycota incertae sedis</taxon>
        <taxon>Chytridiomycetes</taxon>
        <taxon>Chytridiales</taxon>
        <taxon>Chytriomycetaceae</taxon>
        <taxon>Rhizoclosmatium</taxon>
    </lineage>
</organism>
<feature type="domain" description="Nucleoporin POM152 immunoglobulin-like" evidence="2">
    <location>
        <begin position="505"/>
        <end position="606"/>
    </location>
</feature>
<evidence type="ECO:0000313" key="8">
    <source>
        <dbReference type="Proteomes" id="UP000193642"/>
    </source>
</evidence>
<dbReference type="InterPro" id="IPR056542">
    <property type="entry name" value="Ig-like_POM152_1st"/>
</dbReference>
<sequence length="1220" mass="132312">MAGLDDVTKRQIAAAVFLGLVAVKAHHIVFNSGEGESLVAVWLALDAVYLLALKLSKTKRLMFSWIVTLGLFAILVLVDVAVVFGLTGNELVASVSDSFVSNSKQQFVGSGQVPLDSSHIQGSHLVKVVPPTIAKLNPNNAKHCISSSTVSSISINLQIKGTPPYTIDYEAITLDGKVKQFSNVSIASPAGSENKRGVALYPIVVTSPGLYRLTGLRDSTGMQGRVLDSLTEISACPDASWLVADPAHRTIDKCVDEEYGFSVKVKAAGPVQVFYSRKVGSEDVVMRLETNPGDDANNESTDIARRIWTGDETVTEKLREKIQAIKPKTTTISAMFKPETPGAYFFKLLYVMDGQNNTVVFPDPNSPPLATSTLTGNIVSAADRKPDIFVIDTHSHPSIRFAKSEAAKIRALVPGSSVKEGIATNLPIIIENAGSPPYTFKFSHSESLENAQANKYTMTWTQISDSAHFNIPATLPGIYTLHSVEDTHCKGTVGTPFENIVHQTFPPTISISAEAIEQSCVGTIGALVNVSLTGDAPFWIDYDEVYKGVRTRRTAKVNKLRDSLSFKPVLPGTYVYEFQEVGDATYTEGIPIDNVSITQIIHPQSEARFTNPQKLTRCIGDSATLPVTLSGSGPWKLTYEIIFETHKERVTLDRVEKSYLEIETPKFAAAGSYVVDLIEITDANGCSWLLETPDVGIEVLAQRPSGAFTCPKVVNLLEGDSVVLPIGLTGRQPFNVKYVKKENPGQVFELKGLTDRDSVRVNAAGTYEISEVSDMYCAGTARPVECQVKTIPRPRLEISAKEYETSSAEGVLVRQSICQGVDDGFEVLASGKAPFAISYTIDATDLATGQTHRLATKQDTSGGRVARIPLLTDTPNTYTYSFTHITDDNYKKPNNGAKAPLKLRQTILSRPNAVFVDGREKVFQCLGDNPEDTNSAVSIKLQGTAPFSLTLELKHENHPREVIRLNNINSNIHNFKPPTLSSTGKYGIQLVSISDATGCERVFDREDAASVISVAVSDVARIASLNKESVCVGDILSYTLQGTPPFTVTYEFDGVKQESVQIVDPLLTLYAAEPGTVKIAQVCNHMNCCTKPADLTTKVYNLPTAIVDGGEDRIEDIREGDETVIGIDFLGTPPFSFTYSRLDLSQASGSKSNKKASMSEESFTITNVETHHYDITTSQEGLFRVTAVYDKFCGFPRVPQAMGSANAVLKGAKKGAGGKE</sequence>
<keyword evidence="1" id="KW-0472">Membrane</keyword>
<feature type="transmembrane region" description="Helical" evidence="1">
    <location>
        <begin position="12"/>
        <end position="30"/>
    </location>
</feature>
<evidence type="ECO:0000259" key="5">
    <source>
        <dbReference type="Pfam" id="PF24519"/>
    </source>
</evidence>
<dbReference type="Pfam" id="PF24097">
    <property type="entry name" value="TMD_POM152"/>
    <property type="match status" value="1"/>
</dbReference>
<dbReference type="STRING" id="329046.A0A1Y2BST2"/>
<feature type="domain" description="Nucleoporin POM152 immunoglobulin-like" evidence="2">
    <location>
        <begin position="824"/>
        <end position="902"/>
    </location>
</feature>
<keyword evidence="8" id="KW-1185">Reference proteome</keyword>
<feature type="transmembrane region" description="Helical" evidence="1">
    <location>
        <begin position="36"/>
        <end position="53"/>
    </location>
</feature>
<name>A0A1Y2BST2_9FUNG</name>
<dbReference type="InterPro" id="IPR056544">
    <property type="entry name" value="Ig_POM152"/>
</dbReference>
<dbReference type="InterPro" id="IPR056541">
    <property type="entry name" value="Ig-like_POM152"/>
</dbReference>
<feature type="domain" description="Nucleoporin POM152 N-terminal transmembrane" evidence="3">
    <location>
        <begin position="7"/>
        <end position="85"/>
    </location>
</feature>
<evidence type="ECO:0000259" key="2">
    <source>
        <dbReference type="Pfam" id="PF23664"/>
    </source>
</evidence>
<gene>
    <name evidence="7" type="ORF">BCR33DRAFT_682991</name>
</gene>
<feature type="domain" description="Nucleoporin POM152 Ig-like" evidence="4">
    <location>
        <begin position="417"/>
        <end position="496"/>
    </location>
</feature>
<dbReference type="Pfam" id="PF24519">
    <property type="entry name" value="Ig-like_Pom152_1"/>
    <property type="match status" value="1"/>
</dbReference>
<evidence type="ECO:0008006" key="9">
    <source>
        <dbReference type="Google" id="ProtNLM"/>
    </source>
</evidence>
<dbReference type="InterPro" id="IPR056543">
    <property type="entry name" value="Ig-like_POM152_9th"/>
</dbReference>
<comment type="caution">
    <text evidence="7">The sequence shown here is derived from an EMBL/GenBank/DDBJ whole genome shotgun (WGS) entry which is preliminary data.</text>
</comment>
<evidence type="ECO:0000259" key="6">
    <source>
        <dbReference type="Pfam" id="PF24527"/>
    </source>
</evidence>
<dbReference type="GO" id="GO:0017056">
    <property type="term" value="F:structural constituent of nuclear pore"/>
    <property type="evidence" value="ECO:0007669"/>
    <property type="project" value="InterPro"/>
</dbReference>
<dbReference type="Pfam" id="PF23664">
    <property type="entry name" value="Ig_Pom152"/>
    <property type="match status" value="2"/>
</dbReference>
<keyword evidence="1" id="KW-1133">Transmembrane helix</keyword>
<dbReference type="EMBL" id="MCGO01000049">
    <property type="protein sequence ID" value="ORY37697.1"/>
    <property type="molecule type" value="Genomic_DNA"/>
</dbReference>
<feature type="domain" description="Nucleoporin POM152 Ig-like" evidence="4">
    <location>
        <begin position="703"/>
        <end position="781"/>
    </location>
</feature>
<feature type="domain" description="Nucleoporin POM152 first Ig-like" evidence="5">
    <location>
        <begin position="134"/>
        <end position="229"/>
    </location>
</feature>
<dbReference type="PANTHER" id="PTHR28206">
    <property type="entry name" value="NUCLEOPORIN POM152"/>
    <property type="match status" value="1"/>
</dbReference>
<keyword evidence="1" id="KW-0812">Transmembrane</keyword>
<proteinExistence type="predicted"/>
<feature type="transmembrane region" description="Helical" evidence="1">
    <location>
        <begin position="65"/>
        <end position="86"/>
    </location>
</feature>
<dbReference type="OrthoDB" id="5529162at2759"/>
<feature type="domain" description="Nucleoporin POM152 ninth Ig-like" evidence="6">
    <location>
        <begin position="1026"/>
        <end position="1095"/>
    </location>
</feature>
<dbReference type="GO" id="GO:0006606">
    <property type="term" value="P:protein import into nucleus"/>
    <property type="evidence" value="ECO:0007669"/>
    <property type="project" value="TreeGrafter"/>
</dbReference>
<evidence type="ECO:0000259" key="4">
    <source>
        <dbReference type="Pfam" id="PF24312"/>
    </source>
</evidence>
<reference evidence="7 8" key="1">
    <citation type="submission" date="2016-07" db="EMBL/GenBank/DDBJ databases">
        <title>Pervasive Adenine N6-methylation of Active Genes in Fungi.</title>
        <authorList>
            <consortium name="DOE Joint Genome Institute"/>
            <person name="Mondo S.J."/>
            <person name="Dannebaum R.O."/>
            <person name="Kuo R.C."/>
            <person name="Labutti K."/>
            <person name="Haridas S."/>
            <person name="Kuo A."/>
            <person name="Salamov A."/>
            <person name="Ahrendt S.R."/>
            <person name="Lipzen A."/>
            <person name="Sullivan W."/>
            <person name="Andreopoulos W.B."/>
            <person name="Clum A."/>
            <person name="Lindquist E."/>
            <person name="Daum C."/>
            <person name="Ramamoorthy G.K."/>
            <person name="Gryganskyi A."/>
            <person name="Culley D."/>
            <person name="Magnuson J.K."/>
            <person name="James T.Y."/>
            <person name="O'Malley M.A."/>
            <person name="Stajich J.E."/>
            <person name="Spatafora J.W."/>
            <person name="Visel A."/>
            <person name="Grigoriev I.V."/>
        </authorList>
    </citation>
    <scope>NUCLEOTIDE SEQUENCE [LARGE SCALE GENOMIC DNA]</scope>
    <source>
        <strain evidence="7 8">JEL800</strain>
    </source>
</reference>
<dbReference type="GO" id="GO:0006999">
    <property type="term" value="P:nuclear pore organization"/>
    <property type="evidence" value="ECO:0007669"/>
    <property type="project" value="TreeGrafter"/>
</dbReference>
<dbReference type="GO" id="GO:0070762">
    <property type="term" value="C:nuclear pore transmembrane ring"/>
    <property type="evidence" value="ECO:0007669"/>
    <property type="project" value="TreeGrafter"/>
</dbReference>
<accession>A0A1Y2BST2</accession>
<dbReference type="Proteomes" id="UP000193642">
    <property type="component" value="Unassembled WGS sequence"/>
</dbReference>
<dbReference type="InterPro" id="IPR056540">
    <property type="entry name" value="TMD_POM152"/>
</dbReference>
<dbReference type="AlphaFoldDB" id="A0A1Y2BST2"/>
<evidence type="ECO:0000259" key="3">
    <source>
        <dbReference type="Pfam" id="PF24097"/>
    </source>
</evidence>
<evidence type="ECO:0000313" key="7">
    <source>
        <dbReference type="EMBL" id="ORY37697.1"/>
    </source>
</evidence>
<dbReference type="Pfam" id="PF24527">
    <property type="entry name" value="Ig-like_Pom152_9"/>
    <property type="match status" value="1"/>
</dbReference>